<accession>A0A4S3PYN6</accession>
<reference evidence="4 5" key="1">
    <citation type="journal article" date="2019" name="Indoor Air">
        <title>Impacts of indoor surface finishes on bacterial viability.</title>
        <authorList>
            <person name="Hu J."/>
            <person name="Maamar S.B."/>
            <person name="Glawe A.J."/>
            <person name="Gottel N."/>
            <person name="Gilbert J.A."/>
            <person name="Hartmann E.M."/>
        </authorList>
    </citation>
    <scope>NUCLEOTIDE SEQUENCE [LARGE SCALE GENOMIC DNA]</scope>
    <source>
        <strain evidence="4 5">AF060A6</strain>
    </source>
</reference>
<dbReference type="PANTHER" id="PTHR11601:SF50">
    <property type="entry name" value="CYSTEINE DESULFURASE ISCS 2-RELATED"/>
    <property type="match status" value="1"/>
</dbReference>
<dbReference type="Proteomes" id="UP000306477">
    <property type="component" value="Unassembled WGS sequence"/>
</dbReference>
<dbReference type="InterPro" id="IPR015424">
    <property type="entry name" value="PyrdxlP-dep_Trfase"/>
</dbReference>
<dbReference type="InterPro" id="IPR015421">
    <property type="entry name" value="PyrdxlP-dep_Trfase_major"/>
</dbReference>
<name>A0A4S3PYN6_9BACI</name>
<evidence type="ECO:0000256" key="2">
    <source>
        <dbReference type="ARBA" id="ARBA00022898"/>
    </source>
</evidence>
<dbReference type="EMBL" id="SLUB01000003">
    <property type="protein sequence ID" value="THE14774.1"/>
    <property type="molecule type" value="Genomic_DNA"/>
</dbReference>
<dbReference type="Gene3D" id="1.10.260.50">
    <property type="match status" value="1"/>
</dbReference>
<organism evidence="4 5">
    <name type="scientific">Bacillus timonensis</name>
    <dbReference type="NCBI Taxonomy" id="1033734"/>
    <lineage>
        <taxon>Bacteria</taxon>
        <taxon>Bacillati</taxon>
        <taxon>Bacillota</taxon>
        <taxon>Bacilli</taxon>
        <taxon>Bacillales</taxon>
        <taxon>Bacillaceae</taxon>
        <taxon>Bacillus</taxon>
    </lineage>
</organism>
<feature type="domain" description="Aminotransferase class V" evidence="3">
    <location>
        <begin position="2"/>
        <end position="362"/>
    </location>
</feature>
<dbReference type="Gene3D" id="3.90.1150.10">
    <property type="entry name" value="Aspartate Aminotransferase, domain 1"/>
    <property type="match status" value="1"/>
</dbReference>
<dbReference type="OrthoDB" id="9808002at2"/>
<dbReference type="GO" id="GO:0003824">
    <property type="term" value="F:catalytic activity"/>
    <property type="evidence" value="ECO:0007669"/>
    <property type="project" value="UniProtKB-ARBA"/>
</dbReference>
<dbReference type="SUPFAM" id="SSF53383">
    <property type="entry name" value="PLP-dependent transferases"/>
    <property type="match status" value="1"/>
</dbReference>
<proteinExistence type="predicted"/>
<protein>
    <submittedName>
        <fullName evidence="4">Cysteine desulfurase</fullName>
    </submittedName>
</protein>
<dbReference type="Gene3D" id="3.40.640.10">
    <property type="entry name" value="Type I PLP-dependent aspartate aminotransferase-like (Major domain)"/>
    <property type="match status" value="1"/>
</dbReference>
<dbReference type="InterPro" id="IPR015422">
    <property type="entry name" value="PyrdxlP-dep_Trfase_small"/>
</dbReference>
<dbReference type="AlphaFoldDB" id="A0A4S3PYN6"/>
<dbReference type="InterPro" id="IPR000192">
    <property type="entry name" value="Aminotrans_V_dom"/>
</dbReference>
<evidence type="ECO:0000256" key="1">
    <source>
        <dbReference type="ARBA" id="ARBA00001933"/>
    </source>
</evidence>
<keyword evidence="5" id="KW-1185">Reference proteome</keyword>
<comment type="caution">
    <text evidence="4">The sequence shown here is derived from an EMBL/GenBank/DDBJ whole genome shotgun (WGS) entry which is preliminary data.</text>
</comment>
<comment type="cofactor">
    <cofactor evidence="1">
        <name>pyridoxal 5'-phosphate</name>
        <dbReference type="ChEBI" id="CHEBI:597326"/>
    </cofactor>
</comment>
<evidence type="ECO:0000313" key="5">
    <source>
        <dbReference type="Proteomes" id="UP000306477"/>
    </source>
</evidence>
<dbReference type="PANTHER" id="PTHR11601">
    <property type="entry name" value="CYSTEINE DESULFURYLASE FAMILY MEMBER"/>
    <property type="match status" value="1"/>
</dbReference>
<evidence type="ECO:0000313" key="4">
    <source>
        <dbReference type="EMBL" id="THE14774.1"/>
    </source>
</evidence>
<dbReference type="RefSeq" id="WP_136378126.1">
    <property type="nucleotide sequence ID" value="NZ_SLUB01000003.1"/>
</dbReference>
<evidence type="ECO:0000259" key="3">
    <source>
        <dbReference type="Pfam" id="PF00266"/>
    </source>
</evidence>
<sequence>MIYLDNSATTKPFDDVIDSYVKVSTSYFGNPSSLHGIGGQAEKLLSQSRTQIASLLHVKPQEIIFTSGGSEGNNFAIKGIALQYQNRGKHIITTSIEHPSVSEACKQLTDLGFEITYLPVDKNGVVSIESLKDEIREDTILVSIIHVNNEVGSIQPIEEIGRLLEKYPKIIYHVDHVQGIGKTYLDFHKAKLDLCTISGHKFNGLKGTGVLFVRQGVRIQSLISGGDQEMQKRAGTENVAGLVSLAKALRLTMEKRDEAIHHLTALKKAIIQSLLKMNGVKIHTPEDSSAPHIINFSIDGLKPEVFVHLLEEQEIYVSTTSACSSKKNEPSKTLLAMGVPEVEANSSIRISLSHESKMEEVPILINAIEIAIQKLQNVMGERNGI</sequence>
<dbReference type="NCBIfam" id="NF002806">
    <property type="entry name" value="PRK02948.1"/>
    <property type="match status" value="1"/>
</dbReference>
<dbReference type="InterPro" id="IPR016454">
    <property type="entry name" value="Cysteine_dSase"/>
</dbReference>
<dbReference type="Pfam" id="PF00266">
    <property type="entry name" value="Aminotran_5"/>
    <property type="match status" value="1"/>
</dbReference>
<dbReference type="STRING" id="1033734.GCA_000285535_03811"/>
<dbReference type="PIRSF" id="PIRSF005572">
    <property type="entry name" value="NifS"/>
    <property type="match status" value="1"/>
</dbReference>
<keyword evidence="2" id="KW-0663">Pyridoxal phosphate</keyword>
<gene>
    <name evidence="4" type="ORF">E1I69_02860</name>
</gene>